<dbReference type="GO" id="GO:0005886">
    <property type="term" value="C:plasma membrane"/>
    <property type="evidence" value="ECO:0007669"/>
    <property type="project" value="TreeGrafter"/>
</dbReference>
<dbReference type="InterPro" id="IPR017452">
    <property type="entry name" value="GPCR_Rhodpsn_7TM"/>
</dbReference>
<feature type="domain" description="G-protein coupled receptors family 1 profile" evidence="8">
    <location>
        <begin position="3"/>
        <end position="253"/>
    </location>
</feature>
<keyword evidence="6 7" id="KW-0472">Membrane</keyword>
<proteinExistence type="predicted"/>
<keyword evidence="5 7" id="KW-1133">Transmembrane helix</keyword>
<dbReference type="PROSITE" id="PS50262">
    <property type="entry name" value="G_PROTEIN_RECEP_F1_2"/>
    <property type="match status" value="1"/>
</dbReference>
<dbReference type="SUPFAM" id="SSF81321">
    <property type="entry name" value="Family A G protein-coupled receptor-like"/>
    <property type="match status" value="1"/>
</dbReference>
<evidence type="ECO:0000256" key="5">
    <source>
        <dbReference type="ARBA" id="ARBA00022989"/>
    </source>
</evidence>
<evidence type="ECO:0000313" key="11">
    <source>
        <dbReference type="RefSeq" id="XP_031574743.1"/>
    </source>
</evidence>
<feature type="transmembrane region" description="Helical" evidence="7">
    <location>
        <begin position="108"/>
        <end position="132"/>
    </location>
</feature>
<keyword evidence="4" id="KW-0677">Repeat</keyword>
<dbReference type="PANTHER" id="PTHR24372">
    <property type="entry name" value="GLYCOPROTEIN HORMONE RECEPTOR"/>
    <property type="match status" value="1"/>
</dbReference>
<reference evidence="10 11" key="1">
    <citation type="submission" date="2025-04" db="UniProtKB">
        <authorList>
            <consortium name="RefSeq"/>
        </authorList>
    </citation>
    <scope>IDENTIFICATION</scope>
    <source>
        <tissue evidence="10 11">Tentacle</tissue>
    </source>
</reference>
<dbReference type="InterPro" id="IPR000276">
    <property type="entry name" value="GPCR_Rhodpsn"/>
</dbReference>
<evidence type="ECO:0000313" key="10">
    <source>
        <dbReference type="RefSeq" id="XP_031574738.1"/>
    </source>
</evidence>
<keyword evidence="2" id="KW-0433">Leucine-rich repeat</keyword>
<dbReference type="Gene3D" id="1.20.1070.10">
    <property type="entry name" value="Rhodopsin 7-helix transmembrane proteins"/>
    <property type="match status" value="1"/>
</dbReference>
<name>A0A6P8JAJ0_ACTTE</name>
<keyword evidence="3 7" id="KW-0812">Transmembrane</keyword>
<evidence type="ECO:0000256" key="6">
    <source>
        <dbReference type="ARBA" id="ARBA00023136"/>
    </source>
</evidence>
<feature type="transmembrane region" description="Helical" evidence="7">
    <location>
        <begin position="196"/>
        <end position="220"/>
    </location>
</feature>
<sequence>MILNIIVITTTSRSRVLRQSVAHVLVANISVGDLLISFYMIIIISTRQSMTAENYFSMYLPYYCRIVGLFFLIGQFSSPGMSFIMTIERYLAVVYCMRPHIRITRRMSFVIIAIIWSISVSLAVSFMTSPQFSTQTDSMCVTSRNMRSQQVLYYIGGIGVLLYVISIALYGHMYVDFQKTNQKTVQLQRENRLARRIALIMFTNVLFFILPLAVIAAVNGFQDHISNATLHIFWNTFGITFLGINPYIASILFYFRSGMSNFEVNFGNCIDFVVELLIFSLDSSYCLLGVLRYSLCLDIFYVHSIAKSLSDSKT</sequence>
<evidence type="ECO:0000256" key="2">
    <source>
        <dbReference type="ARBA" id="ARBA00022614"/>
    </source>
</evidence>
<dbReference type="GO" id="GO:0008528">
    <property type="term" value="F:G protein-coupled peptide receptor activity"/>
    <property type="evidence" value="ECO:0007669"/>
    <property type="project" value="TreeGrafter"/>
</dbReference>
<dbReference type="GO" id="GO:0007189">
    <property type="term" value="P:adenylate cyclase-activating G protein-coupled receptor signaling pathway"/>
    <property type="evidence" value="ECO:0007669"/>
    <property type="project" value="TreeGrafter"/>
</dbReference>
<evidence type="ECO:0000259" key="8">
    <source>
        <dbReference type="PROSITE" id="PS50262"/>
    </source>
</evidence>
<feature type="transmembrane region" description="Helical" evidence="7">
    <location>
        <begin position="21"/>
        <end position="46"/>
    </location>
</feature>
<accession>A0A6P8JAJ0</accession>
<feature type="transmembrane region" description="Helical" evidence="7">
    <location>
        <begin position="152"/>
        <end position="175"/>
    </location>
</feature>
<dbReference type="PANTHER" id="PTHR24372:SF77">
    <property type="entry name" value="G-PROTEIN COUPLED RECEPTORS FAMILY 1 PROFILE DOMAIN-CONTAINING PROTEIN"/>
    <property type="match status" value="1"/>
</dbReference>
<dbReference type="OrthoDB" id="10330156at2759"/>
<comment type="subcellular location">
    <subcellularLocation>
        <location evidence="1">Membrane</location>
    </subcellularLocation>
</comment>
<evidence type="ECO:0000256" key="1">
    <source>
        <dbReference type="ARBA" id="ARBA00004370"/>
    </source>
</evidence>
<dbReference type="Proteomes" id="UP000515163">
    <property type="component" value="Unplaced"/>
</dbReference>
<organism evidence="9 10">
    <name type="scientific">Actinia tenebrosa</name>
    <name type="common">Australian red waratah sea anemone</name>
    <dbReference type="NCBI Taxonomy" id="6105"/>
    <lineage>
        <taxon>Eukaryota</taxon>
        <taxon>Metazoa</taxon>
        <taxon>Cnidaria</taxon>
        <taxon>Anthozoa</taxon>
        <taxon>Hexacorallia</taxon>
        <taxon>Actiniaria</taxon>
        <taxon>Actiniidae</taxon>
        <taxon>Actinia</taxon>
    </lineage>
</organism>
<evidence type="ECO:0000256" key="7">
    <source>
        <dbReference type="SAM" id="Phobius"/>
    </source>
</evidence>
<feature type="transmembrane region" description="Helical" evidence="7">
    <location>
        <begin position="232"/>
        <end position="255"/>
    </location>
</feature>
<dbReference type="PRINTS" id="PR00237">
    <property type="entry name" value="GPCRRHODOPSN"/>
</dbReference>
<gene>
    <name evidence="10 11" type="primary">LOC116308456</name>
</gene>
<dbReference type="RefSeq" id="XP_031574743.1">
    <property type="nucleotide sequence ID" value="XM_031718883.1"/>
</dbReference>
<dbReference type="KEGG" id="aten:116308456"/>
<feature type="transmembrane region" description="Helical" evidence="7">
    <location>
        <begin position="66"/>
        <end position="87"/>
    </location>
</feature>
<evidence type="ECO:0000256" key="4">
    <source>
        <dbReference type="ARBA" id="ARBA00022737"/>
    </source>
</evidence>
<evidence type="ECO:0000256" key="3">
    <source>
        <dbReference type="ARBA" id="ARBA00022692"/>
    </source>
</evidence>
<dbReference type="GO" id="GO:0009755">
    <property type="term" value="P:hormone-mediated signaling pathway"/>
    <property type="evidence" value="ECO:0007669"/>
    <property type="project" value="TreeGrafter"/>
</dbReference>
<dbReference type="RefSeq" id="XP_031574738.1">
    <property type="nucleotide sequence ID" value="XM_031718878.1"/>
</dbReference>
<dbReference type="AlphaFoldDB" id="A0A6P8JAJ0"/>
<evidence type="ECO:0000313" key="9">
    <source>
        <dbReference type="Proteomes" id="UP000515163"/>
    </source>
</evidence>
<protein>
    <submittedName>
        <fullName evidence="10 11">Neuromedin-U receptor 2-like isoform X1</fullName>
    </submittedName>
</protein>
<dbReference type="Pfam" id="PF00001">
    <property type="entry name" value="7tm_1"/>
    <property type="match status" value="1"/>
</dbReference>
<dbReference type="GeneID" id="116308456"/>
<keyword evidence="9" id="KW-1185">Reference proteome</keyword>